<keyword evidence="3" id="KW-1185">Reference proteome</keyword>
<protein>
    <submittedName>
        <fullName evidence="2">Alanine acetyltransferase</fullName>
    </submittedName>
</protein>
<feature type="domain" description="N-acetyltransferase" evidence="1">
    <location>
        <begin position="8"/>
        <end position="132"/>
    </location>
</feature>
<accession>A0A5J4KMA7</accession>
<dbReference type="Pfam" id="PF13302">
    <property type="entry name" value="Acetyltransf_3"/>
    <property type="match status" value="1"/>
</dbReference>
<dbReference type="InterPro" id="IPR000182">
    <property type="entry name" value="GNAT_dom"/>
</dbReference>
<gene>
    <name evidence="2" type="ORF">KDW_04480</name>
</gene>
<evidence type="ECO:0000313" key="3">
    <source>
        <dbReference type="Proteomes" id="UP000326912"/>
    </source>
</evidence>
<dbReference type="PANTHER" id="PTHR43792:SF1">
    <property type="entry name" value="N-ACETYLTRANSFERASE DOMAIN-CONTAINING PROTEIN"/>
    <property type="match status" value="1"/>
</dbReference>
<reference evidence="2 3" key="1">
    <citation type="submission" date="2019-10" db="EMBL/GenBank/DDBJ databases">
        <title>Dictyobacter vulcani sp. nov., within the class Ktedonobacteria, isolated from soil of volcanic Mt. Zao.</title>
        <authorList>
            <person name="Zheng Y."/>
            <person name="Wang C.M."/>
            <person name="Sakai Y."/>
            <person name="Abe K."/>
            <person name="Yokota A."/>
            <person name="Yabe S."/>
        </authorList>
    </citation>
    <scope>NUCLEOTIDE SEQUENCE [LARGE SCALE GENOMIC DNA]</scope>
    <source>
        <strain evidence="2 3">W12</strain>
    </source>
</reference>
<dbReference type="Gene3D" id="3.40.630.30">
    <property type="match status" value="1"/>
</dbReference>
<dbReference type="GO" id="GO:0016747">
    <property type="term" value="F:acyltransferase activity, transferring groups other than amino-acyl groups"/>
    <property type="evidence" value="ECO:0007669"/>
    <property type="project" value="InterPro"/>
</dbReference>
<evidence type="ECO:0000313" key="2">
    <source>
        <dbReference type="EMBL" id="GER86286.1"/>
    </source>
</evidence>
<comment type="caution">
    <text evidence="2">The sequence shown here is derived from an EMBL/GenBank/DDBJ whole genome shotgun (WGS) entry which is preliminary data.</text>
</comment>
<keyword evidence="2" id="KW-0808">Transferase</keyword>
<evidence type="ECO:0000259" key="1">
    <source>
        <dbReference type="Pfam" id="PF13302"/>
    </source>
</evidence>
<sequence length="134" mass="14829">MNVIETDRLILRHLTTEDGAFLLALMNDPSWLQFIGDNGVRTLEDACTYIVSGPVAMYARVGFGLYLTALKEDHTPIGICGLIKRESLEDVDIGFAFLSQFWSPGYAYESASAVIAHGRQVLGLQRIVANHLTR</sequence>
<dbReference type="PANTHER" id="PTHR43792">
    <property type="entry name" value="GNAT FAMILY, PUTATIVE (AFU_ORTHOLOGUE AFUA_3G00765)-RELATED-RELATED"/>
    <property type="match status" value="1"/>
</dbReference>
<dbReference type="SUPFAM" id="SSF55729">
    <property type="entry name" value="Acyl-CoA N-acyltransferases (Nat)"/>
    <property type="match status" value="1"/>
</dbReference>
<dbReference type="InterPro" id="IPR016181">
    <property type="entry name" value="Acyl_CoA_acyltransferase"/>
</dbReference>
<proteinExistence type="predicted"/>
<dbReference type="EMBL" id="BKZW01000001">
    <property type="protein sequence ID" value="GER86286.1"/>
    <property type="molecule type" value="Genomic_DNA"/>
</dbReference>
<organism evidence="2 3">
    <name type="scientific">Dictyobacter vulcani</name>
    <dbReference type="NCBI Taxonomy" id="2607529"/>
    <lineage>
        <taxon>Bacteria</taxon>
        <taxon>Bacillati</taxon>
        <taxon>Chloroflexota</taxon>
        <taxon>Ktedonobacteria</taxon>
        <taxon>Ktedonobacterales</taxon>
        <taxon>Dictyobacteraceae</taxon>
        <taxon>Dictyobacter</taxon>
    </lineage>
</organism>
<dbReference type="InterPro" id="IPR051531">
    <property type="entry name" value="N-acetyltransferase"/>
</dbReference>
<dbReference type="Proteomes" id="UP000326912">
    <property type="component" value="Unassembled WGS sequence"/>
</dbReference>
<dbReference type="AlphaFoldDB" id="A0A5J4KMA7"/>
<name>A0A5J4KMA7_9CHLR</name>